<gene>
    <name evidence="1" type="ORF">PsorP6_000118</name>
</gene>
<comment type="caution">
    <text evidence="1">The sequence shown here is derived from an EMBL/GenBank/DDBJ whole genome shotgun (WGS) entry which is preliminary data.</text>
</comment>
<protein>
    <submittedName>
        <fullName evidence="1">Uncharacterized protein</fullName>
    </submittedName>
</protein>
<name>A0ACC0WRX5_9STRA</name>
<dbReference type="EMBL" id="CM047580">
    <property type="protein sequence ID" value="KAI9921655.1"/>
    <property type="molecule type" value="Genomic_DNA"/>
</dbReference>
<evidence type="ECO:0000313" key="2">
    <source>
        <dbReference type="Proteomes" id="UP001163321"/>
    </source>
</evidence>
<accession>A0ACC0WRX5</accession>
<evidence type="ECO:0000313" key="1">
    <source>
        <dbReference type="EMBL" id="KAI9921655.1"/>
    </source>
</evidence>
<dbReference type="Proteomes" id="UP001163321">
    <property type="component" value="Chromosome 1"/>
</dbReference>
<proteinExistence type="predicted"/>
<reference evidence="1 2" key="1">
    <citation type="journal article" date="2022" name="bioRxiv">
        <title>The genome of the oomycete Peronosclerospora sorghi, a cosmopolitan pathogen of maize and sorghum, is inflated with dispersed pseudogenes.</title>
        <authorList>
            <person name="Fletcher K."/>
            <person name="Martin F."/>
            <person name="Isakeit T."/>
            <person name="Cavanaugh K."/>
            <person name="Magill C."/>
            <person name="Michelmore R."/>
        </authorList>
    </citation>
    <scope>NUCLEOTIDE SEQUENCE [LARGE SCALE GENOMIC DNA]</scope>
    <source>
        <strain evidence="1">P6</strain>
    </source>
</reference>
<sequence>MMTMKLMHRGLRILLHAISEEETCNFFSQHVRNAIMLRIEDKNADDKSSNRLNEVPAVCARIAQQAGS</sequence>
<keyword evidence="2" id="KW-1185">Reference proteome</keyword>
<organism evidence="1 2">
    <name type="scientific">Peronosclerospora sorghi</name>
    <dbReference type="NCBI Taxonomy" id="230839"/>
    <lineage>
        <taxon>Eukaryota</taxon>
        <taxon>Sar</taxon>
        <taxon>Stramenopiles</taxon>
        <taxon>Oomycota</taxon>
        <taxon>Peronosporomycetes</taxon>
        <taxon>Peronosporales</taxon>
        <taxon>Peronosporaceae</taxon>
        <taxon>Peronosclerospora</taxon>
    </lineage>
</organism>